<dbReference type="RefSeq" id="WP_183360175.1">
    <property type="nucleotide sequence ID" value="NZ_BLXZ01000002.1"/>
</dbReference>
<keyword evidence="1" id="KW-1133">Transmembrane helix</keyword>
<evidence type="ECO:0000256" key="1">
    <source>
        <dbReference type="SAM" id="Phobius"/>
    </source>
</evidence>
<evidence type="ECO:0008006" key="4">
    <source>
        <dbReference type="Google" id="ProtNLM"/>
    </source>
</evidence>
<sequence>MDSPWEGTTFLFMWLGFLVLMLICIASFFLWAIRRNQFTDQDRARYLPLMSGIPAADDPQEEALTGRSGS</sequence>
<feature type="transmembrane region" description="Helical" evidence="1">
    <location>
        <begin position="12"/>
        <end position="33"/>
    </location>
</feature>
<dbReference type="EMBL" id="BLXZ01000002">
    <property type="protein sequence ID" value="GFO67644.1"/>
    <property type="molecule type" value="Genomic_DNA"/>
</dbReference>
<dbReference type="Pfam" id="PF03597">
    <property type="entry name" value="FixS"/>
    <property type="match status" value="1"/>
</dbReference>
<gene>
    <name evidence="2" type="ORF">GMLC_12230</name>
</gene>
<keyword evidence="1" id="KW-0472">Membrane</keyword>
<evidence type="ECO:0000313" key="3">
    <source>
        <dbReference type="Proteomes" id="UP000587586"/>
    </source>
</evidence>
<accession>A0A6V8N6T2</accession>
<reference evidence="3" key="1">
    <citation type="submission" date="2020-06" db="EMBL/GenBank/DDBJ databases">
        <title>Draft genomic sequecing of Geomonas sp. Red745.</title>
        <authorList>
            <person name="Itoh H."/>
            <person name="Xu Z.X."/>
            <person name="Ushijima N."/>
            <person name="Masuda Y."/>
            <person name="Shiratori Y."/>
            <person name="Senoo K."/>
        </authorList>
    </citation>
    <scope>NUCLEOTIDE SEQUENCE [LARGE SCALE GENOMIC DNA]</scope>
    <source>
        <strain evidence="3">Red745</strain>
    </source>
</reference>
<protein>
    <recommendedName>
        <fullName evidence="4">Cytochrome oxidase maturation protein Cbb3</fullName>
    </recommendedName>
</protein>
<keyword evidence="1" id="KW-0812">Transmembrane</keyword>
<organism evidence="2 3">
    <name type="scientific">Geomonas limicola</name>
    <dbReference type="NCBI Taxonomy" id="2740186"/>
    <lineage>
        <taxon>Bacteria</taxon>
        <taxon>Pseudomonadati</taxon>
        <taxon>Thermodesulfobacteriota</taxon>
        <taxon>Desulfuromonadia</taxon>
        <taxon>Geobacterales</taxon>
        <taxon>Geobacteraceae</taxon>
        <taxon>Geomonas</taxon>
    </lineage>
</organism>
<dbReference type="Proteomes" id="UP000587586">
    <property type="component" value="Unassembled WGS sequence"/>
</dbReference>
<keyword evidence="3" id="KW-1185">Reference proteome</keyword>
<name>A0A6V8N6T2_9BACT</name>
<proteinExistence type="predicted"/>
<dbReference type="AlphaFoldDB" id="A0A6V8N6T2"/>
<comment type="caution">
    <text evidence="2">The sequence shown here is derived from an EMBL/GenBank/DDBJ whole genome shotgun (WGS) entry which is preliminary data.</text>
</comment>
<dbReference type="InterPro" id="IPR004714">
    <property type="entry name" value="Cyt_oxidase_maturation_cbb3"/>
</dbReference>
<evidence type="ECO:0000313" key="2">
    <source>
        <dbReference type="EMBL" id="GFO67644.1"/>
    </source>
</evidence>